<comment type="caution">
    <text evidence="2">The sequence shown here is derived from an EMBL/GenBank/DDBJ whole genome shotgun (WGS) entry which is preliminary data.</text>
</comment>
<sequence length="567" mass="64702">MILILSLSELTRAEKKPMYNCFTTSADINLFADTLQITVTLTSTKSASCDIPHGVFVSLQIDSLGSYEPSAYVQDFAYDSPQQIRLACTDPVECAKIKAAESGTVVLETKTHATFVPAGSIRVSKGLSSSCFHDNDSFVELYQGAVVLVLYPTFTCKDSIAADNLGQLKLNALSKVKMYITYTDNSMTIHDQLTITVQQDLFVPTSKVTASSTPLRVKLSNPTVSKYFEQTRINGVISKDMMYFQCNLHFLTATAPTQLLINTQLTMNKYKLTELTGGYSSFDMLILKNGYVSFRPMGANSVAINTYLRSLSITSYTFAYIFTTYDVNKTEEFRMRLIDHQISGYQFSWNPQQTQCERFPGQQCDLLFKKLLQIPKDQLHIQISYQFYSGDVQVTNYTKKIDHVYDSCFTDGEMDYDEKTMRLKMKVNWNQQSAYCQLFKNDAIEIKIILINSSQVLQTQNIDFRPGEQNFEITGFNMSLQPQVRIWFYKQGALQDSVAIYNYVVHNDNSLIQQEIQIIIIILTANLAFVLVYLLIYFVITPLIKQLRFRKRQVKQFKPQPDEDIEV</sequence>
<keyword evidence="1" id="KW-1133">Transmembrane helix</keyword>
<reference evidence="2" key="1">
    <citation type="submission" date="2023-06" db="EMBL/GenBank/DDBJ databases">
        <authorList>
            <person name="Kurt Z."/>
        </authorList>
    </citation>
    <scope>NUCLEOTIDE SEQUENCE</scope>
</reference>
<protein>
    <submittedName>
        <fullName evidence="2">Uncharacterized protein</fullName>
    </submittedName>
</protein>
<reference evidence="3 4" key="2">
    <citation type="submission" date="2024-07" db="EMBL/GenBank/DDBJ databases">
        <authorList>
            <person name="Akdeniz Z."/>
        </authorList>
    </citation>
    <scope>NUCLEOTIDE SEQUENCE [LARGE SCALE GENOMIC DNA]</scope>
</reference>
<organism evidence="2">
    <name type="scientific">Hexamita inflata</name>
    <dbReference type="NCBI Taxonomy" id="28002"/>
    <lineage>
        <taxon>Eukaryota</taxon>
        <taxon>Metamonada</taxon>
        <taxon>Diplomonadida</taxon>
        <taxon>Hexamitidae</taxon>
        <taxon>Hexamitinae</taxon>
        <taxon>Hexamita</taxon>
    </lineage>
</organism>
<dbReference type="EMBL" id="CAXDID020000015">
    <property type="protein sequence ID" value="CAL5982688.1"/>
    <property type="molecule type" value="Genomic_DNA"/>
</dbReference>
<accession>A0AA86UY11</accession>
<evidence type="ECO:0000313" key="2">
    <source>
        <dbReference type="EMBL" id="CAI9976510.1"/>
    </source>
</evidence>
<evidence type="ECO:0000313" key="3">
    <source>
        <dbReference type="EMBL" id="CAL5982688.1"/>
    </source>
</evidence>
<keyword evidence="1" id="KW-0472">Membrane</keyword>
<keyword evidence="4" id="KW-1185">Reference proteome</keyword>
<feature type="transmembrane region" description="Helical" evidence="1">
    <location>
        <begin position="518"/>
        <end position="544"/>
    </location>
</feature>
<dbReference type="Proteomes" id="UP001642409">
    <property type="component" value="Unassembled WGS sequence"/>
</dbReference>
<dbReference type="AlphaFoldDB" id="A0AA86UY11"/>
<evidence type="ECO:0000313" key="4">
    <source>
        <dbReference type="Proteomes" id="UP001642409"/>
    </source>
</evidence>
<gene>
    <name evidence="2" type="ORF">HINF_LOCUS64155</name>
    <name evidence="3" type="ORF">HINF_LOCUS7255</name>
</gene>
<proteinExistence type="predicted"/>
<dbReference type="EMBL" id="CATOUU010001174">
    <property type="protein sequence ID" value="CAI9976510.1"/>
    <property type="molecule type" value="Genomic_DNA"/>
</dbReference>
<keyword evidence="1" id="KW-0812">Transmembrane</keyword>
<evidence type="ECO:0000256" key="1">
    <source>
        <dbReference type="SAM" id="Phobius"/>
    </source>
</evidence>
<name>A0AA86UY11_9EUKA</name>